<accession>A0A948TJX7</accession>
<name>A0A948TJX7_9LACO</name>
<dbReference type="Proteomes" id="UP000777303">
    <property type="component" value="Unassembled WGS sequence"/>
</dbReference>
<dbReference type="InterPro" id="IPR019644">
    <property type="entry name" value="DUF2508"/>
</dbReference>
<reference evidence="1" key="1">
    <citation type="journal article" date="2021" name="PeerJ">
        <title>Extensive microbial diversity within the chicken gut microbiome revealed by metagenomics and culture.</title>
        <authorList>
            <person name="Gilroy R."/>
            <person name="Ravi A."/>
            <person name="Getino M."/>
            <person name="Pursley I."/>
            <person name="Horton D.L."/>
            <person name="Alikhan N.F."/>
            <person name="Baker D."/>
            <person name="Gharbi K."/>
            <person name="Hall N."/>
            <person name="Watson M."/>
            <person name="Adriaenssens E.M."/>
            <person name="Foster-Nyarko E."/>
            <person name="Jarju S."/>
            <person name="Secka A."/>
            <person name="Antonio M."/>
            <person name="Oren A."/>
            <person name="Chaudhuri R.R."/>
            <person name="La Ragione R."/>
            <person name="Hildebrand F."/>
            <person name="Pallen M.J."/>
        </authorList>
    </citation>
    <scope>NUCLEOTIDE SEQUENCE</scope>
    <source>
        <strain evidence="1">F6-6636</strain>
    </source>
</reference>
<sequence>MFKWLHRRRNKLNIREKADLKLLRQIYQARDAWQVKQQKQNAMTDPDKATLFNTRLAKAKFNYLYHQARLRHINGAKIIDAMRYAKK</sequence>
<protein>
    <submittedName>
        <fullName evidence="1">YaaL family protein</fullName>
    </submittedName>
</protein>
<gene>
    <name evidence="1" type="ORF">H9901_04010</name>
</gene>
<organism evidence="1 2">
    <name type="scientific">Candidatus Paralactobacillus gallistercoris</name>
    <dbReference type="NCBI Taxonomy" id="2838724"/>
    <lineage>
        <taxon>Bacteria</taxon>
        <taxon>Bacillati</taxon>
        <taxon>Bacillota</taxon>
        <taxon>Bacilli</taxon>
        <taxon>Lactobacillales</taxon>
        <taxon>Lactobacillaceae</taxon>
        <taxon>Lactobacillus</taxon>
    </lineage>
</organism>
<evidence type="ECO:0000313" key="1">
    <source>
        <dbReference type="EMBL" id="MBU3851846.1"/>
    </source>
</evidence>
<reference evidence="1" key="2">
    <citation type="submission" date="2021-04" db="EMBL/GenBank/DDBJ databases">
        <authorList>
            <person name="Gilroy R."/>
        </authorList>
    </citation>
    <scope>NUCLEOTIDE SEQUENCE</scope>
    <source>
        <strain evidence="1">F6-6636</strain>
    </source>
</reference>
<dbReference type="Pfam" id="PF10704">
    <property type="entry name" value="DUF2508"/>
    <property type="match status" value="1"/>
</dbReference>
<dbReference type="AlphaFoldDB" id="A0A948TJX7"/>
<dbReference type="EMBL" id="JAHLFS010000051">
    <property type="protein sequence ID" value="MBU3851846.1"/>
    <property type="molecule type" value="Genomic_DNA"/>
</dbReference>
<comment type="caution">
    <text evidence="1">The sequence shown here is derived from an EMBL/GenBank/DDBJ whole genome shotgun (WGS) entry which is preliminary data.</text>
</comment>
<proteinExistence type="predicted"/>
<evidence type="ECO:0000313" key="2">
    <source>
        <dbReference type="Proteomes" id="UP000777303"/>
    </source>
</evidence>